<keyword evidence="6" id="KW-0067">ATP-binding</keyword>
<evidence type="ECO:0000256" key="1">
    <source>
        <dbReference type="ARBA" id="ARBA00022723"/>
    </source>
</evidence>
<organism evidence="6 7">
    <name type="scientific">Phytohabitans maris</name>
    <dbReference type="NCBI Taxonomy" id="3071409"/>
    <lineage>
        <taxon>Bacteria</taxon>
        <taxon>Bacillati</taxon>
        <taxon>Actinomycetota</taxon>
        <taxon>Actinomycetes</taxon>
        <taxon>Micromonosporales</taxon>
        <taxon>Micromonosporaceae</taxon>
    </lineage>
</organism>
<evidence type="ECO:0000256" key="4">
    <source>
        <dbReference type="SAM" id="MobiDB-lite"/>
    </source>
</evidence>
<protein>
    <submittedName>
        <fullName evidence="6">ATP-binding protein</fullName>
    </submittedName>
</protein>
<dbReference type="PANTHER" id="PTHR34301">
    <property type="entry name" value="DNA-BINDING PROTEIN-RELATED"/>
    <property type="match status" value="1"/>
</dbReference>
<comment type="caution">
    <text evidence="6">The sequence shown here is derived from an EMBL/GenBank/DDBJ whole genome shotgun (WGS) entry which is preliminary data.</text>
</comment>
<keyword evidence="1 3" id="KW-0479">Metal-binding</keyword>
<feature type="domain" description="Cytochrome c" evidence="5">
    <location>
        <begin position="168"/>
        <end position="319"/>
    </location>
</feature>
<name>A0ABU0ZJ48_9ACTN</name>
<keyword evidence="6" id="KW-0547">Nucleotide-binding</keyword>
<proteinExistence type="predicted"/>
<sequence>MDPVRNPYAPGAGQRPPELAGRDRELEVFDVVLERVARGRPERSLMLTGLRGVGKTVLLNTLRSQAIGRLWGTGKIEARPDQSLRRPVSAALHMAVRELAPHHRAPDRIDDFLGVLKAFALRANAANAKLRDRWQPGIDGPARAGRADSGDIEIDLVELFTDAASVATDVGTGIALFIDEMQDLGPEDISALCAACHELSQLGAPLIVVGAGLPHLPAVLSAAKSYSERLFRYQRIDRLDRLSADQALGAPASREEVEYEQKALDLLYEKSGGYPYFVQAYGKATWDHAPRSPITAEDVRVAAPEAEAELAVGFFGSRYERATPAEREYMRAMAALSAVEPSDAEPIENVDAAVPTAEIAKQLGRKPASLSPARDALIKKGLIYSGERGTVAFTVPHFGRYLRTVG</sequence>
<dbReference type="Gene3D" id="3.40.50.300">
    <property type="entry name" value="P-loop containing nucleotide triphosphate hydrolases"/>
    <property type="match status" value="1"/>
</dbReference>
<dbReference type="InterPro" id="IPR009056">
    <property type="entry name" value="Cyt_c-like_dom"/>
</dbReference>
<dbReference type="SUPFAM" id="SSF52540">
    <property type="entry name" value="P-loop containing nucleoside triphosphate hydrolases"/>
    <property type="match status" value="1"/>
</dbReference>
<dbReference type="InterPro" id="IPR041664">
    <property type="entry name" value="AAA_16"/>
</dbReference>
<keyword evidence="7" id="KW-1185">Reference proteome</keyword>
<dbReference type="PANTHER" id="PTHR34301:SF8">
    <property type="entry name" value="ATPASE DOMAIN-CONTAINING PROTEIN"/>
    <property type="match status" value="1"/>
</dbReference>
<reference evidence="6 7" key="1">
    <citation type="submission" date="2023-08" db="EMBL/GenBank/DDBJ databases">
        <title>Phytohabitans sansha sp. nov., isolated from marine sediment.</title>
        <authorList>
            <person name="Zhao Y."/>
            <person name="Yi K."/>
        </authorList>
    </citation>
    <scope>NUCLEOTIDE SEQUENCE [LARGE SCALE GENOMIC DNA]</scope>
    <source>
        <strain evidence="6 7">ZYX-F-186</strain>
    </source>
</reference>
<feature type="region of interest" description="Disordered" evidence="4">
    <location>
        <begin position="1"/>
        <end position="20"/>
    </location>
</feature>
<evidence type="ECO:0000256" key="3">
    <source>
        <dbReference type="PROSITE-ProRule" id="PRU00433"/>
    </source>
</evidence>
<dbReference type="Pfam" id="PF13191">
    <property type="entry name" value="AAA_16"/>
    <property type="match status" value="1"/>
</dbReference>
<accession>A0ABU0ZJ48</accession>
<keyword evidence="3" id="KW-0349">Heme</keyword>
<evidence type="ECO:0000256" key="2">
    <source>
        <dbReference type="ARBA" id="ARBA00023004"/>
    </source>
</evidence>
<dbReference type="RefSeq" id="WP_308714345.1">
    <property type="nucleotide sequence ID" value="NZ_JAVHUY010000019.1"/>
</dbReference>
<dbReference type="PROSITE" id="PS51007">
    <property type="entry name" value="CYTC"/>
    <property type="match status" value="1"/>
</dbReference>
<dbReference type="InterPro" id="IPR027417">
    <property type="entry name" value="P-loop_NTPase"/>
</dbReference>
<keyword evidence="2 3" id="KW-0408">Iron</keyword>
<dbReference type="EMBL" id="JAVHUY010000019">
    <property type="protein sequence ID" value="MDQ7907076.1"/>
    <property type="molecule type" value="Genomic_DNA"/>
</dbReference>
<dbReference type="GO" id="GO:0005524">
    <property type="term" value="F:ATP binding"/>
    <property type="evidence" value="ECO:0007669"/>
    <property type="project" value="UniProtKB-KW"/>
</dbReference>
<gene>
    <name evidence="6" type="ORF">RB614_21420</name>
</gene>
<dbReference type="Proteomes" id="UP001230908">
    <property type="component" value="Unassembled WGS sequence"/>
</dbReference>
<evidence type="ECO:0000313" key="6">
    <source>
        <dbReference type="EMBL" id="MDQ7907076.1"/>
    </source>
</evidence>
<evidence type="ECO:0000313" key="7">
    <source>
        <dbReference type="Proteomes" id="UP001230908"/>
    </source>
</evidence>
<evidence type="ECO:0000259" key="5">
    <source>
        <dbReference type="PROSITE" id="PS51007"/>
    </source>
</evidence>